<organism evidence="2 3">
    <name type="scientific">Rhizoctonia solani</name>
    <dbReference type="NCBI Taxonomy" id="456999"/>
    <lineage>
        <taxon>Eukaryota</taxon>
        <taxon>Fungi</taxon>
        <taxon>Dikarya</taxon>
        <taxon>Basidiomycota</taxon>
        <taxon>Agaricomycotina</taxon>
        <taxon>Agaricomycetes</taxon>
        <taxon>Cantharellales</taxon>
        <taxon>Ceratobasidiaceae</taxon>
        <taxon>Rhizoctonia</taxon>
    </lineage>
</organism>
<comment type="caution">
    <text evidence="2">The sequence shown here is derived from an EMBL/GenBank/DDBJ whole genome shotgun (WGS) entry which is preliminary data.</text>
</comment>
<feature type="signal peptide" evidence="1">
    <location>
        <begin position="1"/>
        <end position="18"/>
    </location>
</feature>
<feature type="non-terminal residue" evidence="2">
    <location>
        <position position="141"/>
    </location>
</feature>
<evidence type="ECO:0000313" key="2">
    <source>
        <dbReference type="EMBL" id="KAF8691040.1"/>
    </source>
</evidence>
<evidence type="ECO:0000256" key="1">
    <source>
        <dbReference type="SAM" id="SignalP"/>
    </source>
</evidence>
<protein>
    <submittedName>
        <fullName evidence="2">Uncharacterized protein</fullName>
    </submittedName>
</protein>
<keyword evidence="1" id="KW-0732">Signal</keyword>
<feature type="chain" id="PRO_5034378714" evidence="1">
    <location>
        <begin position="19"/>
        <end position="141"/>
    </location>
</feature>
<gene>
    <name evidence="2" type="ORF">RHS03_08846</name>
</gene>
<proteinExistence type="predicted"/>
<evidence type="ECO:0000313" key="3">
    <source>
        <dbReference type="Proteomes" id="UP000602905"/>
    </source>
</evidence>
<reference evidence="2" key="1">
    <citation type="submission" date="2020-09" db="EMBL/GenBank/DDBJ databases">
        <title>Comparative genome analyses of four rice-infecting Rhizoctonia solani isolates reveal extensive enrichment of homogalacturonan modification genes.</title>
        <authorList>
            <person name="Lee D.-Y."/>
            <person name="Jeon J."/>
            <person name="Kim K.-T."/>
            <person name="Cheong K."/>
            <person name="Song H."/>
            <person name="Choi G."/>
            <person name="Ko J."/>
            <person name="Opiyo S.O."/>
            <person name="Zuo S."/>
            <person name="Madhav S."/>
            <person name="Lee Y.-H."/>
            <person name="Wang G.-L."/>
        </authorList>
    </citation>
    <scope>NUCLEOTIDE SEQUENCE</scope>
    <source>
        <strain evidence="2">AG1-IA WGL</strain>
    </source>
</reference>
<sequence length="141" mass="15316">MKSLPTICVFAGIVLVLGAPVLIEDGEFQVRSSTSLSRRLSHAIDEGRIMGARDPIVPAFLPVERSTEVSAYINPKPVVDVVVEPIVEVKVPLPQPYPVVVVKYVDKPFPQPYSVIATSSVQASASDPRSLPMRLANIRRA</sequence>
<name>A0A8H7HKY8_9AGAM</name>
<accession>A0A8H7HKY8</accession>
<dbReference type="AlphaFoldDB" id="A0A8H7HKY8"/>
<dbReference type="EMBL" id="JACYCD010000575">
    <property type="protein sequence ID" value="KAF8691040.1"/>
    <property type="molecule type" value="Genomic_DNA"/>
</dbReference>
<dbReference type="Proteomes" id="UP000602905">
    <property type="component" value="Unassembled WGS sequence"/>
</dbReference>